<comment type="subcellular location">
    <subcellularLocation>
        <location evidence="1">Periplasm</location>
    </subcellularLocation>
</comment>
<dbReference type="Gene3D" id="3.90.76.10">
    <property type="entry name" value="Dipeptide-binding Protein, Domain 1"/>
    <property type="match status" value="1"/>
</dbReference>
<dbReference type="GO" id="GO:0030288">
    <property type="term" value="C:outer membrane-bounded periplasmic space"/>
    <property type="evidence" value="ECO:0007669"/>
    <property type="project" value="UniProtKB-ARBA"/>
</dbReference>
<evidence type="ECO:0000256" key="2">
    <source>
        <dbReference type="ARBA" id="ARBA00005695"/>
    </source>
</evidence>
<dbReference type="Proteomes" id="UP000190092">
    <property type="component" value="Unassembled WGS sequence"/>
</dbReference>
<accession>A0A1T4K8G1</accession>
<dbReference type="CDD" id="cd08495">
    <property type="entry name" value="PBP2_NikA_DppA_OppA_like_8"/>
    <property type="match status" value="1"/>
</dbReference>
<evidence type="ECO:0000256" key="3">
    <source>
        <dbReference type="SAM" id="SignalP"/>
    </source>
</evidence>
<dbReference type="STRING" id="225324.SAMN02745126_00800"/>
<feature type="signal peptide" evidence="3">
    <location>
        <begin position="1"/>
        <end position="24"/>
    </location>
</feature>
<dbReference type="Gene3D" id="3.40.190.10">
    <property type="entry name" value="Periplasmic binding protein-like II"/>
    <property type="match status" value="1"/>
</dbReference>
<dbReference type="PANTHER" id="PTHR30290">
    <property type="entry name" value="PERIPLASMIC BINDING COMPONENT OF ABC TRANSPORTER"/>
    <property type="match status" value="1"/>
</dbReference>
<keyword evidence="6" id="KW-1185">Reference proteome</keyword>
<dbReference type="EMBL" id="FUWJ01000001">
    <property type="protein sequence ID" value="SJZ38724.1"/>
    <property type="molecule type" value="Genomic_DNA"/>
</dbReference>
<sequence>MRRFRLSLLSVMAASMLAAPAAYADSTLRIAMTASDIPTTTGMPNNGFEGMRFLGFPIFEGLIAFDLTTTGPVKLVPGLAESWEQSPDDKKTWIFHLRKGVKFHDGVDFNADAVIWNLERIFNKDSPQFEANASGIMRSRIPIVASYKKIDDYTVAISTTIVASFFQWMMPYMIFSSPATFEKNGKDWGKVAAIGGAGTGPFKITKVVQRQSVTLAKNADYWDPKRMAKVDQVVLMPIPEANTRLAALRSGQVDWVEVPPPDGIPSLKQAGFVITTGSYPHVWPWFYNIGAKDSPLKDVRVRQGLNYCVDRNAIVGLLNGTAEPSVGWLKPNDVAFGKPENRYSFDPAKGKKLLAEAGFDDKHPLSFKVMISTSGSGQMLPLPMNEALQENLKQACNVDVKIDAVEWQVLLNASRAAPDAPMLNGAMGLNVSSPSSDAGAMYRYFAAANFSPNGSNFEQWKDDKFEDAMAKLSEATDEATYNKYYALAHERLVDNPPWLYIVHDLNPRAMSKKVKGFVSPQSWFVDLSLVSVE</sequence>
<evidence type="ECO:0000259" key="4">
    <source>
        <dbReference type="Pfam" id="PF00496"/>
    </source>
</evidence>
<protein>
    <submittedName>
        <fullName evidence="5">ABC-type transport system, substrate-binding protein</fullName>
    </submittedName>
</protein>
<dbReference type="GO" id="GO:0015833">
    <property type="term" value="P:peptide transport"/>
    <property type="evidence" value="ECO:0007669"/>
    <property type="project" value="TreeGrafter"/>
</dbReference>
<comment type="similarity">
    <text evidence="2">Belongs to the bacterial solute-binding protein 5 family.</text>
</comment>
<evidence type="ECO:0000313" key="5">
    <source>
        <dbReference type="EMBL" id="SJZ38724.1"/>
    </source>
</evidence>
<dbReference type="PANTHER" id="PTHR30290:SF83">
    <property type="entry name" value="ABC TRANSPORTER SUBSTRATE-BINDING PROTEIN"/>
    <property type="match status" value="1"/>
</dbReference>
<dbReference type="GO" id="GO:1904680">
    <property type="term" value="F:peptide transmembrane transporter activity"/>
    <property type="evidence" value="ECO:0007669"/>
    <property type="project" value="TreeGrafter"/>
</dbReference>
<dbReference type="Gene3D" id="3.10.105.10">
    <property type="entry name" value="Dipeptide-binding Protein, Domain 3"/>
    <property type="match status" value="1"/>
</dbReference>
<dbReference type="RefSeq" id="WP_085932493.1">
    <property type="nucleotide sequence ID" value="NZ_FUWJ01000001.1"/>
</dbReference>
<keyword evidence="3" id="KW-0732">Signal</keyword>
<dbReference type="InterPro" id="IPR030678">
    <property type="entry name" value="Peptide/Ni-bd"/>
</dbReference>
<feature type="chain" id="PRO_5012278502" evidence="3">
    <location>
        <begin position="25"/>
        <end position="533"/>
    </location>
</feature>
<dbReference type="InterPro" id="IPR039424">
    <property type="entry name" value="SBP_5"/>
</dbReference>
<dbReference type="SUPFAM" id="SSF53850">
    <property type="entry name" value="Periplasmic binding protein-like II"/>
    <property type="match status" value="1"/>
</dbReference>
<dbReference type="AlphaFoldDB" id="A0A1T4K8G1"/>
<reference evidence="6" key="1">
    <citation type="submission" date="2017-02" db="EMBL/GenBank/DDBJ databases">
        <authorList>
            <person name="Varghese N."/>
            <person name="Submissions S."/>
        </authorList>
    </citation>
    <scope>NUCLEOTIDE SEQUENCE [LARGE SCALE GENOMIC DNA]</scope>
    <source>
        <strain evidence="6">ATCC 27094</strain>
    </source>
</reference>
<evidence type="ECO:0000313" key="6">
    <source>
        <dbReference type="Proteomes" id="UP000190092"/>
    </source>
</evidence>
<gene>
    <name evidence="5" type="ORF">SAMN02745126_00800</name>
</gene>
<organism evidence="5 6">
    <name type="scientific">Enhydrobacter aerosaccus</name>
    <dbReference type="NCBI Taxonomy" id="225324"/>
    <lineage>
        <taxon>Bacteria</taxon>
        <taxon>Pseudomonadati</taxon>
        <taxon>Pseudomonadota</taxon>
        <taxon>Alphaproteobacteria</taxon>
        <taxon>Hyphomicrobiales</taxon>
        <taxon>Enhydrobacter</taxon>
    </lineage>
</organism>
<evidence type="ECO:0000256" key="1">
    <source>
        <dbReference type="ARBA" id="ARBA00004418"/>
    </source>
</evidence>
<dbReference type="PIRSF" id="PIRSF002741">
    <property type="entry name" value="MppA"/>
    <property type="match status" value="1"/>
</dbReference>
<feature type="domain" description="Solute-binding protein family 5" evidence="4">
    <location>
        <begin position="74"/>
        <end position="442"/>
    </location>
</feature>
<dbReference type="Pfam" id="PF00496">
    <property type="entry name" value="SBP_bac_5"/>
    <property type="match status" value="1"/>
</dbReference>
<proteinExistence type="inferred from homology"/>
<dbReference type="GO" id="GO:0043190">
    <property type="term" value="C:ATP-binding cassette (ABC) transporter complex"/>
    <property type="evidence" value="ECO:0007669"/>
    <property type="project" value="InterPro"/>
</dbReference>
<dbReference type="OrthoDB" id="7318145at2"/>
<dbReference type="InterPro" id="IPR000914">
    <property type="entry name" value="SBP_5_dom"/>
</dbReference>
<name>A0A1T4K8G1_9HYPH</name>